<keyword evidence="2" id="KW-0238">DNA-binding</keyword>
<evidence type="ECO:0000259" key="1">
    <source>
        <dbReference type="Pfam" id="PF08765"/>
    </source>
</evidence>
<dbReference type="PANTHER" id="PTHR37812">
    <property type="entry name" value="MU-LIKE PROPHAGE FLUMU PROTEIN C"/>
    <property type="match status" value="1"/>
</dbReference>
<dbReference type="PANTHER" id="PTHR37812:SF1">
    <property type="entry name" value="MU-LIKE PROPHAGE FLUMU PROTEIN C"/>
    <property type="match status" value="1"/>
</dbReference>
<evidence type="ECO:0000313" key="2">
    <source>
        <dbReference type="EMBL" id="MQY50775.1"/>
    </source>
</evidence>
<dbReference type="Proteomes" id="UP000480275">
    <property type="component" value="Unassembled WGS sequence"/>
</dbReference>
<dbReference type="OrthoDB" id="8906055at2"/>
<comment type="caution">
    <text evidence="2">The sequence shown here is derived from an EMBL/GenBank/DDBJ whole genome shotgun (WGS) entry which is preliminary data.</text>
</comment>
<dbReference type="SUPFAM" id="SSF46689">
    <property type="entry name" value="Homeodomain-like"/>
    <property type="match status" value="1"/>
</dbReference>
<organism evidence="2 3">
    <name type="scientific">Rhodocyclus tenuis</name>
    <name type="common">Rhodospirillum tenue</name>
    <dbReference type="NCBI Taxonomy" id="1066"/>
    <lineage>
        <taxon>Bacteria</taxon>
        <taxon>Pseudomonadati</taxon>
        <taxon>Pseudomonadota</taxon>
        <taxon>Betaproteobacteria</taxon>
        <taxon>Rhodocyclales</taxon>
        <taxon>Rhodocyclaceae</taxon>
        <taxon>Rhodocyclus</taxon>
    </lineage>
</organism>
<dbReference type="AlphaFoldDB" id="A0A6L5JTP0"/>
<dbReference type="InterPro" id="IPR052411">
    <property type="entry name" value="c-mor_Regulatory_Protein"/>
</dbReference>
<reference evidence="2 3" key="1">
    <citation type="submission" date="2019-10" db="EMBL/GenBank/DDBJ databases">
        <title>Whole-genome sequence of the purple nonsulfur photosynthetic bacterium Rhodocyclus tenuis.</title>
        <authorList>
            <person name="Kyndt J.A."/>
            <person name="Meyer T.E."/>
        </authorList>
    </citation>
    <scope>NUCLEOTIDE SEQUENCE [LARGE SCALE GENOMIC DNA]</scope>
    <source>
        <strain evidence="2 3">DSM 110</strain>
    </source>
</reference>
<dbReference type="Pfam" id="PF08765">
    <property type="entry name" value="Mor"/>
    <property type="match status" value="1"/>
</dbReference>
<name>A0A6L5JTP0_RHOTE</name>
<sequence length="110" mass="12220">MSRGAPQLIADLAETIAAELVKSGQTEEIAVEIGVAVADKIRGDWGGEPIYIPKGCAIDISRRDMEIFEKFNGTNHHALAREYNLTVIHIYRVVKAVRLEMVKKRQGALF</sequence>
<dbReference type="InterPro" id="IPR009057">
    <property type="entry name" value="Homeodomain-like_sf"/>
</dbReference>
<dbReference type="GO" id="GO:0003677">
    <property type="term" value="F:DNA binding"/>
    <property type="evidence" value="ECO:0007669"/>
    <property type="project" value="UniProtKB-KW"/>
</dbReference>
<accession>A0A6L5JTP0</accession>
<gene>
    <name evidence="2" type="ORF">GHK24_03145</name>
</gene>
<proteinExistence type="predicted"/>
<evidence type="ECO:0000313" key="3">
    <source>
        <dbReference type="Proteomes" id="UP000480275"/>
    </source>
</evidence>
<dbReference type="Gene3D" id="1.10.10.60">
    <property type="entry name" value="Homeodomain-like"/>
    <property type="match status" value="1"/>
</dbReference>
<feature type="domain" description="Mor transcription activator" evidence="1">
    <location>
        <begin position="5"/>
        <end position="109"/>
    </location>
</feature>
<dbReference type="EMBL" id="WIXJ01000002">
    <property type="protein sequence ID" value="MQY50775.1"/>
    <property type="molecule type" value="Genomic_DNA"/>
</dbReference>
<dbReference type="InterPro" id="IPR014875">
    <property type="entry name" value="Mor_transcription_activator"/>
</dbReference>
<protein>
    <submittedName>
        <fullName evidence="2">DNA-binding protein</fullName>
    </submittedName>
</protein>